<dbReference type="SUPFAM" id="SSF53335">
    <property type="entry name" value="S-adenosyl-L-methionine-dependent methyltransferases"/>
    <property type="match status" value="1"/>
</dbReference>
<dbReference type="GO" id="GO:0032259">
    <property type="term" value="P:methylation"/>
    <property type="evidence" value="ECO:0007669"/>
    <property type="project" value="UniProtKB-KW"/>
</dbReference>
<gene>
    <name evidence="4" type="ORF">E5163_16035</name>
</gene>
<dbReference type="InterPro" id="IPR002052">
    <property type="entry name" value="DNA_methylase_N6_adenine_CS"/>
</dbReference>
<feature type="domain" description="Methyltransferase small" evidence="3">
    <location>
        <begin position="33"/>
        <end position="167"/>
    </location>
</feature>
<dbReference type="GO" id="GO:0008757">
    <property type="term" value="F:S-adenosylmethionine-dependent methyltransferase activity"/>
    <property type="evidence" value="ECO:0007669"/>
    <property type="project" value="UniProtKB-ARBA"/>
</dbReference>
<dbReference type="GO" id="GO:0008170">
    <property type="term" value="F:N-methyltransferase activity"/>
    <property type="evidence" value="ECO:0007669"/>
    <property type="project" value="UniProtKB-ARBA"/>
</dbReference>
<reference evidence="4 5" key="1">
    <citation type="journal article" date="2017" name="Int. J. Syst. Evol. Microbiol.">
        <title>Marinicauda algicola sp. nov., isolated from a marine red alga Rhodosorus marinus.</title>
        <authorList>
            <person name="Jeong S.E."/>
            <person name="Jeon S.H."/>
            <person name="Chun B.H."/>
            <person name="Kim D.W."/>
            <person name="Jeon C.O."/>
        </authorList>
    </citation>
    <scope>NUCLEOTIDE SEQUENCE [LARGE SCALE GENOMIC DNA]</scope>
    <source>
        <strain evidence="4 5">JCM 31718</strain>
    </source>
</reference>
<name>A0A4S2GVW0_9PROT</name>
<comment type="caution">
    <text evidence="4">The sequence shown here is derived from an EMBL/GenBank/DDBJ whole genome shotgun (WGS) entry which is preliminary data.</text>
</comment>
<dbReference type="PANTHER" id="PTHR47739:SF1">
    <property type="entry name" value="TRNA1(VAL) (ADENINE(37)-N6)-METHYLTRANSFERASE"/>
    <property type="match status" value="1"/>
</dbReference>
<dbReference type="PROSITE" id="PS00092">
    <property type="entry name" value="N6_MTASE"/>
    <property type="match status" value="1"/>
</dbReference>
<evidence type="ECO:0000256" key="2">
    <source>
        <dbReference type="ARBA" id="ARBA00022691"/>
    </source>
</evidence>
<dbReference type="EMBL" id="SRXW01000007">
    <property type="protein sequence ID" value="TGY87227.1"/>
    <property type="molecule type" value="Genomic_DNA"/>
</dbReference>
<dbReference type="OrthoDB" id="5489421at2"/>
<dbReference type="Proteomes" id="UP000308054">
    <property type="component" value="Unassembled WGS sequence"/>
</dbReference>
<keyword evidence="1 4" id="KW-0489">Methyltransferase</keyword>
<dbReference type="GO" id="GO:0003676">
    <property type="term" value="F:nucleic acid binding"/>
    <property type="evidence" value="ECO:0007669"/>
    <property type="project" value="InterPro"/>
</dbReference>
<sequence>MSTREDVTEDRFLGGRIVLRQSAKGYRAGIDAVLLAAGLDVRPGGHGVELGCGPGAALLCAALLQPDLYLTGVEADPQAAALARQNVVANGLEPRVGIVEADAFDWRPDAPVDAVFFNPPFFDDPRTLRAPAEAKRAAWLTAHALADWIGAGARMLKRGGSLTLVHRADRLGESLSGCAAAKLGSISVLPVQPRADRPAKRILVRAVRDGRAPLRLLPALVLHDEGPGQYAPFAEAVLRGEARLALTA</sequence>
<protein>
    <submittedName>
        <fullName evidence="4">Methyltransferase domain-containing protein</fullName>
    </submittedName>
</protein>
<accession>A0A4S2GVW0</accession>
<dbReference type="PANTHER" id="PTHR47739">
    <property type="entry name" value="TRNA1(VAL) (ADENINE(37)-N6)-METHYLTRANSFERASE"/>
    <property type="match status" value="1"/>
</dbReference>
<dbReference type="Gene3D" id="3.40.50.150">
    <property type="entry name" value="Vaccinia Virus protein VP39"/>
    <property type="match status" value="1"/>
</dbReference>
<keyword evidence="5" id="KW-1185">Reference proteome</keyword>
<proteinExistence type="predicted"/>
<keyword evidence="2" id="KW-0949">S-adenosyl-L-methionine</keyword>
<dbReference type="AlphaFoldDB" id="A0A4S2GVW0"/>
<organism evidence="4 5">
    <name type="scientific">Marinicauda algicola</name>
    <dbReference type="NCBI Taxonomy" id="2029849"/>
    <lineage>
        <taxon>Bacteria</taxon>
        <taxon>Pseudomonadati</taxon>
        <taxon>Pseudomonadota</taxon>
        <taxon>Alphaproteobacteria</taxon>
        <taxon>Maricaulales</taxon>
        <taxon>Maricaulaceae</taxon>
        <taxon>Marinicauda</taxon>
    </lineage>
</organism>
<dbReference type="InterPro" id="IPR007848">
    <property type="entry name" value="Small_mtfrase_dom"/>
</dbReference>
<evidence type="ECO:0000259" key="3">
    <source>
        <dbReference type="Pfam" id="PF05175"/>
    </source>
</evidence>
<dbReference type="CDD" id="cd02440">
    <property type="entry name" value="AdoMet_MTases"/>
    <property type="match status" value="1"/>
</dbReference>
<dbReference type="InterPro" id="IPR050210">
    <property type="entry name" value="tRNA_Adenine-N(6)_MTase"/>
</dbReference>
<dbReference type="InterPro" id="IPR029063">
    <property type="entry name" value="SAM-dependent_MTases_sf"/>
</dbReference>
<evidence type="ECO:0000256" key="1">
    <source>
        <dbReference type="ARBA" id="ARBA00022603"/>
    </source>
</evidence>
<evidence type="ECO:0000313" key="4">
    <source>
        <dbReference type="EMBL" id="TGY87227.1"/>
    </source>
</evidence>
<keyword evidence="4" id="KW-0808">Transferase</keyword>
<dbReference type="Pfam" id="PF05175">
    <property type="entry name" value="MTS"/>
    <property type="match status" value="1"/>
</dbReference>
<evidence type="ECO:0000313" key="5">
    <source>
        <dbReference type="Proteomes" id="UP000308054"/>
    </source>
</evidence>
<dbReference type="RefSeq" id="WP_135997530.1">
    <property type="nucleotide sequence ID" value="NZ_CP071057.1"/>
</dbReference>